<protein>
    <submittedName>
        <fullName evidence="1">DUF945 domain-containing protein</fullName>
    </submittedName>
</protein>
<sequence>MKKLFILFFVLVILFIGGGFYLANQIETKNEALFQNIFNSTNNFKNSYKKGFLKTQIKSKFTIKKDKINSLLIYEEIVKEDLEFEAIYSVENSVLNLITGFKASGDIVLKNLEDGVKKIFGTQKIATFETIMDTKGNAKTKFALTPVNFNNHNAKITTSSAILKFNHNYLGIKDLNFSLDNFNFLSGVNELNLEKMHQKVEYKQIFPFQVFFDLKNFYLIDAKSEQSFSEISFKIGNFKTSLKDYTDNSKVEVNKDKFGAEISGKLQEIEVLFENKPYKFLNLKYDIDLKDLSKNFYEEIISKSKYDKIHTIDLEKLGLKFLSTSPKIYINNINFLDDQNRTFKASIGFGLEDFNVNNLLTIQDNIFLKGMIEFSDSYLDLILNGDKEAKKAVLDSKILLQKDQNLRADFEFDKNKLDIILNNSIGLNEMFYGHKF</sequence>
<reference evidence="1 2" key="2">
    <citation type="submission" date="2020-03" db="EMBL/GenBank/DDBJ databases">
        <title>Campylobacter portucalensis sp. nov., a new species of Campylobacter isolated from the reproductive tract of bulls.</title>
        <authorList>
            <person name="Silva M.F."/>
            <person name="Pereira G."/>
            <person name="Carneiro C."/>
            <person name="Hemphill A."/>
            <person name="Mateus L."/>
            <person name="Lopes-Da-Costa L."/>
            <person name="Silva E."/>
        </authorList>
    </citation>
    <scope>NUCLEOTIDE SEQUENCE [LARGE SCALE GENOMIC DNA]</scope>
    <source>
        <strain evidence="1 2">FMV-PI01</strain>
    </source>
</reference>
<dbReference type="EMBL" id="VWSJ01000003">
    <property type="protein sequence ID" value="MSN95868.1"/>
    <property type="molecule type" value="Genomic_DNA"/>
</dbReference>
<organism evidence="1 2">
    <name type="scientific">Campylobacter portucalensis</name>
    <dbReference type="NCBI Taxonomy" id="2608384"/>
    <lineage>
        <taxon>Bacteria</taxon>
        <taxon>Pseudomonadati</taxon>
        <taxon>Campylobacterota</taxon>
        <taxon>Epsilonproteobacteria</taxon>
        <taxon>Campylobacterales</taxon>
        <taxon>Campylobacteraceae</taxon>
        <taxon>Campylobacter</taxon>
    </lineage>
</organism>
<evidence type="ECO:0000313" key="1">
    <source>
        <dbReference type="EMBL" id="MSN95868.1"/>
    </source>
</evidence>
<gene>
    <name evidence="1" type="ORF">F1B92_01430</name>
</gene>
<dbReference type="RefSeq" id="WP_154570139.1">
    <property type="nucleotide sequence ID" value="NZ_VWSJ01000003.1"/>
</dbReference>
<reference evidence="1 2" key="1">
    <citation type="submission" date="2019-09" db="EMBL/GenBank/DDBJ databases">
        <authorList>
            <person name="Silva M."/>
            <person name="Pereira G."/>
            <person name="Lopes-Da-Costa L."/>
            <person name="Silva E."/>
        </authorList>
    </citation>
    <scope>NUCLEOTIDE SEQUENCE [LARGE SCALE GENOMIC DNA]</scope>
    <source>
        <strain evidence="1 2">FMV-PI01</strain>
    </source>
</reference>
<comment type="caution">
    <text evidence="1">The sequence shown here is derived from an EMBL/GenBank/DDBJ whole genome shotgun (WGS) entry which is preliminary data.</text>
</comment>
<dbReference type="Proteomes" id="UP000476338">
    <property type="component" value="Unassembled WGS sequence"/>
</dbReference>
<name>A0A6L5WFL9_9BACT</name>
<accession>A0A6L5WFL9</accession>
<evidence type="ECO:0000313" key="2">
    <source>
        <dbReference type="Proteomes" id="UP000476338"/>
    </source>
</evidence>
<proteinExistence type="predicted"/>
<keyword evidence="2" id="KW-1185">Reference proteome</keyword>
<dbReference type="AlphaFoldDB" id="A0A6L5WFL9"/>